<feature type="non-terminal residue" evidence="1">
    <location>
        <position position="1"/>
    </location>
</feature>
<dbReference type="EMBL" id="CAJOBC010133903">
    <property type="protein sequence ID" value="CAF4622161.1"/>
    <property type="molecule type" value="Genomic_DNA"/>
</dbReference>
<proteinExistence type="predicted"/>
<comment type="caution">
    <text evidence="1">The sequence shown here is derived from an EMBL/GenBank/DDBJ whole genome shotgun (WGS) entry which is preliminary data.</text>
</comment>
<gene>
    <name evidence="1" type="ORF">GPM918_LOCUS46116</name>
    <name evidence="2" type="ORF">SRO942_LOCUS49576</name>
</gene>
<dbReference type="Proteomes" id="UP000681722">
    <property type="component" value="Unassembled WGS sequence"/>
</dbReference>
<sequence length="102" mass="11830">NASKKEIDILPTILSQITAVDYLPNFNDIRELRLLFDKYDQEETISMLSKLTRENDQRTISGKYCLIDPSISTKNKYVNINDFYFDIENSSLSVEENTSHCT</sequence>
<dbReference type="Proteomes" id="UP000663829">
    <property type="component" value="Unassembled WGS sequence"/>
</dbReference>
<dbReference type="AlphaFoldDB" id="A0A816FRB5"/>
<reference evidence="1" key="1">
    <citation type="submission" date="2021-02" db="EMBL/GenBank/DDBJ databases">
        <authorList>
            <person name="Nowell W R."/>
        </authorList>
    </citation>
    <scope>NUCLEOTIDE SEQUENCE</scope>
</reference>
<accession>A0A816FRB5</accession>
<name>A0A816FRB5_9BILA</name>
<keyword evidence="3" id="KW-1185">Reference proteome</keyword>
<organism evidence="1 3">
    <name type="scientific">Didymodactylos carnosus</name>
    <dbReference type="NCBI Taxonomy" id="1234261"/>
    <lineage>
        <taxon>Eukaryota</taxon>
        <taxon>Metazoa</taxon>
        <taxon>Spiralia</taxon>
        <taxon>Gnathifera</taxon>
        <taxon>Rotifera</taxon>
        <taxon>Eurotatoria</taxon>
        <taxon>Bdelloidea</taxon>
        <taxon>Philodinida</taxon>
        <taxon>Philodinidae</taxon>
        <taxon>Didymodactylos</taxon>
    </lineage>
</organism>
<evidence type="ECO:0000313" key="3">
    <source>
        <dbReference type="Proteomes" id="UP000663829"/>
    </source>
</evidence>
<feature type="non-terminal residue" evidence="1">
    <location>
        <position position="102"/>
    </location>
</feature>
<dbReference type="EMBL" id="CAJNOQ010057879">
    <property type="protein sequence ID" value="CAF1665051.1"/>
    <property type="molecule type" value="Genomic_DNA"/>
</dbReference>
<evidence type="ECO:0000313" key="1">
    <source>
        <dbReference type="EMBL" id="CAF1665051.1"/>
    </source>
</evidence>
<protein>
    <submittedName>
        <fullName evidence="1">Uncharacterized protein</fullName>
    </submittedName>
</protein>
<evidence type="ECO:0000313" key="2">
    <source>
        <dbReference type="EMBL" id="CAF4622161.1"/>
    </source>
</evidence>